<dbReference type="AlphaFoldDB" id="A0A4R4NVF7"/>
<protein>
    <submittedName>
        <fullName evidence="1">Uncharacterized protein</fullName>
    </submittedName>
</protein>
<comment type="caution">
    <text evidence="1">The sequence shown here is derived from an EMBL/GenBank/DDBJ whole genome shotgun (WGS) entry which is preliminary data.</text>
</comment>
<organism evidence="1 2">
    <name type="scientific">Nonomuraea longispora</name>
    <dbReference type="NCBI Taxonomy" id="1848320"/>
    <lineage>
        <taxon>Bacteria</taxon>
        <taxon>Bacillati</taxon>
        <taxon>Actinomycetota</taxon>
        <taxon>Actinomycetes</taxon>
        <taxon>Streptosporangiales</taxon>
        <taxon>Streptosporangiaceae</taxon>
        <taxon>Nonomuraea</taxon>
    </lineage>
</organism>
<keyword evidence="2" id="KW-1185">Reference proteome</keyword>
<gene>
    <name evidence="1" type="ORF">E1267_01085</name>
</gene>
<sequence>MPALWSFPERRSECCPSCAGVRPFEQPPCADGHEQGECPEWACAGCGHAILLGSAESTRPVRQPVTAAA</sequence>
<dbReference type="EMBL" id="SMJZ01000002">
    <property type="protein sequence ID" value="TDC11342.1"/>
    <property type="molecule type" value="Genomic_DNA"/>
</dbReference>
<reference evidence="1 2" key="1">
    <citation type="submission" date="2019-02" db="EMBL/GenBank/DDBJ databases">
        <title>Draft genome sequences of novel Actinobacteria.</title>
        <authorList>
            <person name="Sahin N."/>
            <person name="Ay H."/>
            <person name="Saygin H."/>
        </authorList>
    </citation>
    <scope>NUCLEOTIDE SEQUENCE [LARGE SCALE GENOMIC DNA]</scope>
    <source>
        <strain evidence="1 2">KC201</strain>
    </source>
</reference>
<evidence type="ECO:0000313" key="2">
    <source>
        <dbReference type="Proteomes" id="UP000295157"/>
    </source>
</evidence>
<evidence type="ECO:0000313" key="1">
    <source>
        <dbReference type="EMBL" id="TDC11342.1"/>
    </source>
</evidence>
<dbReference type="Proteomes" id="UP000295157">
    <property type="component" value="Unassembled WGS sequence"/>
</dbReference>
<proteinExistence type="predicted"/>
<dbReference type="OrthoDB" id="3831322at2"/>
<accession>A0A4R4NVF7</accession>
<name>A0A4R4NVF7_9ACTN</name>